<dbReference type="Gene3D" id="1.10.10.60">
    <property type="entry name" value="Homeodomain-like"/>
    <property type="match status" value="1"/>
</dbReference>
<dbReference type="SMART" id="SM00717">
    <property type="entry name" value="SANT"/>
    <property type="match status" value="1"/>
</dbReference>
<dbReference type="AlphaFoldDB" id="A0AA38GXN9"/>
<dbReference type="GO" id="GO:0003682">
    <property type="term" value="F:chromatin binding"/>
    <property type="evidence" value="ECO:0007669"/>
    <property type="project" value="InterPro"/>
</dbReference>
<feature type="compositionally biased region" description="Polar residues" evidence="3">
    <location>
        <begin position="1"/>
        <end position="10"/>
    </location>
</feature>
<dbReference type="PANTHER" id="PTHR21677:SF1">
    <property type="entry name" value="PROTEIN CRAMPED-LIKE"/>
    <property type="match status" value="1"/>
</dbReference>
<dbReference type="GO" id="GO:0005634">
    <property type="term" value="C:nucleus"/>
    <property type="evidence" value="ECO:0007669"/>
    <property type="project" value="TreeGrafter"/>
</dbReference>
<dbReference type="InterPro" id="IPR001005">
    <property type="entry name" value="SANT/Myb"/>
</dbReference>
<dbReference type="Pfam" id="PF00249">
    <property type="entry name" value="Myb_DNA-binding"/>
    <property type="match status" value="1"/>
</dbReference>
<proteinExistence type="predicted"/>
<dbReference type="PROSITE" id="PS50090">
    <property type="entry name" value="MYB_LIKE"/>
    <property type="match status" value="1"/>
</dbReference>
<feature type="domain" description="SANT" evidence="5">
    <location>
        <begin position="39"/>
        <end position="85"/>
    </location>
</feature>
<evidence type="ECO:0000256" key="3">
    <source>
        <dbReference type="SAM" id="MobiDB-lite"/>
    </source>
</evidence>
<dbReference type="InterPro" id="IPR009057">
    <property type="entry name" value="Homeodomain-like_sf"/>
</dbReference>
<dbReference type="InterPro" id="IPR017884">
    <property type="entry name" value="SANT_dom"/>
</dbReference>
<dbReference type="SUPFAM" id="SSF46689">
    <property type="entry name" value="Homeodomain-like"/>
    <property type="match status" value="1"/>
</dbReference>
<accession>A0AA38GXN9</accession>
<dbReference type="Proteomes" id="UP000824469">
    <property type="component" value="Unassembled WGS sequence"/>
</dbReference>
<evidence type="ECO:0000313" key="7">
    <source>
        <dbReference type="Proteomes" id="UP000824469"/>
    </source>
</evidence>
<feature type="region of interest" description="Disordered" evidence="3">
    <location>
        <begin position="1"/>
        <end position="37"/>
    </location>
</feature>
<name>A0AA38GXN9_TAXCH</name>
<protein>
    <recommendedName>
        <fullName evidence="8">SANT domain-containing protein</fullName>
    </recommendedName>
</protein>
<evidence type="ECO:0008006" key="8">
    <source>
        <dbReference type="Google" id="ProtNLM"/>
    </source>
</evidence>
<sequence>MQTINETQAGPSEEPPATANEAPSSSSPGKKPTRQWAAWTHEEEANFFIALRQVGKNFEKITNRVQSKNKDQVRHYYYRIIKRMNKILGPAFVLDAKNTKDANAALLR</sequence>
<feature type="domain" description="Myb-like" evidence="4">
    <location>
        <begin position="31"/>
        <end position="81"/>
    </location>
</feature>
<dbReference type="CDD" id="cd00167">
    <property type="entry name" value="SANT"/>
    <property type="match status" value="1"/>
</dbReference>
<dbReference type="PROSITE" id="PS51293">
    <property type="entry name" value="SANT"/>
    <property type="match status" value="1"/>
</dbReference>
<feature type="non-terminal residue" evidence="6">
    <location>
        <position position="1"/>
    </location>
</feature>
<gene>
    <name evidence="6" type="ORF">KI387_002406</name>
</gene>
<keyword evidence="7" id="KW-1185">Reference proteome</keyword>
<dbReference type="GO" id="GO:0003677">
    <property type="term" value="F:DNA binding"/>
    <property type="evidence" value="ECO:0007669"/>
    <property type="project" value="UniProtKB-KW"/>
</dbReference>
<organism evidence="6 7">
    <name type="scientific">Taxus chinensis</name>
    <name type="common">Chinese yew</name>
    <name type="synonym">Taxus wallichiana var. chinensis</name>
    <dbReference type="NCBI Taxonomy" id="29808"/>
    <lineage>
        <taxon>Eukaryota</taxon>
        <taxon>Viridiplantae</taxon>
        <taxon>Streptophyta</taxon>
        <taxon>Embryophyta</taxon>
        <taxon>Tracheophyta</taxon>
        <taxon>Spermatophyta</taxon>
        <taxon>Pinopsida</taxon>
        <taxon>Pinidae</taxon>
        <taxon>Conifers II</taxon>
        <taxon>Cupressales</taxon>
        <taxon>Taxaceae</taxon>
        <taxon>Taxus</taxon>
    </lineage>
</organism>
<evidence type="ECO:0000259" key="5">
    <source>
        <dbReference type="PROSITE" id="PS51293"/>
    </source>
</evidence>
<comment type="caution">
    <text evidence="6">The sequence shown here is derived from an EMBL/GenBank/DDBJ whole genome shotgun (WGS) entry which is preliminary data.</text>
</comment>
<evidence type="ECO:0000313" key="6">
    <source>
        <dbReference type="EMBL" id="KAH9330298.1"/>
    </source>
</evidence>
<dbReference type="FunFam" id="1.10.10.60:FF:000287">
    <property type="entry name" value="TSL-kinase interacting protein 1"/>
    <property type="match status" value="1"/>
</dbReference>
<evidence type="ECO:0000256" key="1">
    <source>
        <dbReference type="ARBA" id="ARBA00023125"/>
    </source>
</evidence>
<evidence type="ECO:0000259" key="4">
    <source>
        <dbReference type="PROSITE" id="PS50090"/>
    </source>
</evidence>
<dbReference type="InterPro" id="IPR055315">
    <property type="entry name" value="Cramped-like"/>
</dbReference>
<reference evidence="6 7" key="1">
    <citation type="journal article" date="2021" name="Nat. Plants">
        <title>The Taxus genome provides insights into paclitaxel biosynthesis.</title>
        <authorList>
            <person name="Xiong X."/>
            <person name="Gou J."/>
            <person name="Liao Q."/>
            <person name="Li Y."/>
            <person name="Zhou Q."/>
            <person name="Bi G."/>
            <person name="Li C."/>
            <person name="Du R."/>
            <person name="Wang X."/>
            <person name="Sun T."/>
            <person name="Guo L."/>
            <person name="Liang H."/>
            <person name="Lu P."/>
            <person name="Wu Y."/>
            <person name="Zhang Z."/>
            <person name="Ro D.K."/>
            <person name="Shang Y."/>
            <person name="Huang S."/>
            <person name="Yan J."/>
        </authorList>
    </citation>
    <scope>NUCLEOTIDE SEQUENCE [LARGE SCALE GENOMIC DNA]</scope>
    <source>
        <strain evidence="6">Ta-2019</strain>
    </source>
</reference>
<dbReference type="EMBL" id="JAHRHJ020000001">
    <property type="protein sequence ID" value="KAH9330298.1"/>
    <property type="molecule type" value="Genomic_DNA"/>
</dbReference>
<dbReference type="GO" id="GO:0007389">
    <property type="term" value="P:pattern specification process"/>
    <property type="evidence" value="ECO:0007669"/>
    <property type="project" value="TreeGrafter"/>
</dbReference>
<evidence type="ECO:0000256" key="2">
    <source>
        <dbReference type="ARBA" id="ARBA00023242"/>
    </source>
</evidence>
<keyword evidence="1" id="KW-0238">DNA-binding</keyword>
<dbReference type="OMA" id="RHYYYRI"/>
<dbReference type="PANTHER" id="PTHR21677">
    <property type="entry name" value="CRAMPED PROTEIN"/>
    <property type="match status" value="1"/>
</dbReference>
<keyword evidence="2" id="KW-0539">Nucleus</keyword>